<sequence length="249" mass="25853">MLADRYDAFLFDLDGVVVVGDRPVTGAVETLERLRDRGAQVRFVTNNSRSTRESVSDHLESLGVEAAVEETFTAASATAAHLADAGASSVYVLGSDGFTEEMRRHGVRPTEADADAVAVGLARTATYDDLATATRLVRNGASFVAANADGAYPTEEGIAPGTGALVAALRAATGRDATVVGKPEPELFERALSGVEGRVAMVGDSRGSDVAGARRVGIDAVLVTEHAREDDAGPEPDATVATPHGLFEE</sequence>
<dbReference type="PANTHER" id="PTHR19288">
    <property type="entry name" value="4-NITROPHENYLPHOSPHATASE-RELATED"/>
    <property type="match status" value="1"/>
</dbReference>
<dbReference type="InterPro" id="IPR036412">
    <property type="entry name" value="HAD-like_sf"/>
</dbReference>
<organism evidence="2 3">
    <name type="scientific">Halorarum halophilum</name>
    <dbReference type="NCBI Taxonomy" id="2743090"/>
    <lineage>
        <taxon>Archaea</taxon>
        <taxon>Methanobacteriati</taxon>
        <taxon>Methanobacteriota</taxon>
        <taxon>Stenosarchaea group</taxon>
        <taxon>Halobacteria</taxon>
        <taxon>Halobacteriales</taxon>
        <taxon>Haloferacaceae</taxon>
        <taxon>Halorarum</taxon>
    </lineage>
</organism>
<accession>A0A7D5K7A1</accession>
<gene>
    <name evidence="2" type="ORF">HUG10_06920</name>
</gene>
<dbReference type="InterPro" id="IPR006357">
    <property type="entry name" value="HAD-SF_hydro_IIA"/>
</dbReference>
<evidence type="ECO:0000313" key="2">
    <source>
        <dbReference type="EMBL" id="QLG27294.1"/>
    </source>
</evidence>
<dbReference type="Proteomes" id="UP000509750">
    <property type="component" value="Chromosome"/>
</dbReference>
<dbReference type="AlphaFoldDB" id="A0A7D5K7A1"/>
<dbReference type="OrthoDB" id="25155at2157"/>
<dbReference type="EMBL" id="CP058529">
    <property type="protein sequence ID" value="QLG27294.1"/>
    <property type="molecule type" value="Genomic_DNA"/>
</dbReference>
<reference evidence="2 3" key="1">
    <citation type="submission" date="2020-07" db="EMBL/GenBank/DDBJ databases">
        <title>Gai3-2, isolated from salt lake.</title>
        <authorList>
            <person name="Cui H."/>
            <person name="Shi X."/>
        </authorList>
    </citation>
    <scope>NUCLEOTIDE SEQUENCE [LARGE SCALE GENOMIC DNA]</scope>
    <source>
        <strain evidence="2 3">Gai3-2</strain>
    </source>
</reference>
<proteinExistence type="predicted"/>
<dbReference type="InterPro" id="IPR023214">
    <property type="entry name" value="HAD_sf"/>
</dbReference>
<dbReference type="RefSeq" id="WP_179168869.1">
    <property type="nucleotide sequence ID" value="NZ_CP058529.1"/>
</dbReference>
<evidence type="ECO:0000256" key="1">
    <source>
        <dbReference type="SAM" id="MobiDB-lite"/>
    </source>
</evidence>
<keyword evidence="2" id="KW-0378">Hydrolase</keyword>
<keyword evidence="3" id="KW-1185">Reference proteome</keyword>
<dbReference type="GeneID" id="56028551"/>
<name>A0A7D5K7A1_9EURY</name>
<dbReference type="Pfam" id="PF13344">
    <property type="entry name" value="Hydrolase_6"/>
    <property type="match status" value="1"/>
</dbReference>
<dbReference type="SUPFAM" id="SSF56784">
    <property type="entry name" value="HAD-like"/>
    <property type="match status" value="1"/>
</dbReference>
<protein>
    <submittedName>
        <fullName evidence="2">HAD-IIA family hydrolase</fullName>
    </submittedName>
</protein>
<feature type="region of interest" description="Disordered" evidence="1">
    <location>
        <begin position="227"/>
        <end position="249"/>
    </location>
</feature>
<dbReference type="GO" id="GO:0016791">
    <property type="term" value="F:phosphatase activity"/>
    <property type="evidence" value="ECO:0007669"/>
    <property type="project" value="TreeGrafter"/>
</dbReference>
<dbReference type="Pfam" id="PF13242">
    <property type="entry name" value="Hydrolase_like"/>
    <property type="match status" value="1"/>
</dbReference>
<dbReference type="PANTHER" id="PTHR19288:SF46">
    <property type="entry name" value="HALOACID DEHALOGENASE-LIKE HYDROLASE DOMAIN-CONTAINING PROTEIN 2"/>
    <property type="match status" value="1"/>
</dbReference>
<evidence type="ECO:0000313" key="3">
    <source>
        <dbReference type="Proteomes" id="UP000509750"/>
    </source>
</evidence>
<dbReference type="GO" id="GO:0005737">
    <property type="term" value="C:cytoplasm"/>
    <property type="evidence" value="ECO:0007669"/>
    <property type="project" value="TreeGrafter"/>
</dbReference>
<dbReference type="PIRSF" id="PIRSF000915">
    <property type="entry name" value="PGP-type_phosphatase"/>
    <property type="match status" value="1"/>
</dbReference>
<dbReference type="KEGG" id="halg:HUG10_06920"/>
<dbReference type="NCBIfam" id="TIGR01460">
    <property type="entry name" value="HAD-SF-IIA"/>
    <property type="match status" value="1"/>
</dbReference>
<dbReference type="Gene3D" id="3.40.50.1000">
    <property type="entry name" value="HAD superfamily/HAD-like"/>
    <property type="match status" value="2"/>
</dbReference>